<evidence type="ECO:0000259" key="13">
    <source>
        <dbReference type="PROSITE" id="PS51379"/>
    </source>
</evidence>
<feature type="compositionally biased region" description="Low complexity" evidence="12">
    <location>
        <begin position="192"/>
        <end position="229"/>
    </location>
</feature>
<evidence type="ECO:0000256" key="7">
    <source>
        <dbReference type="ARBA" id="ARBA00023004"/>
    </source>
</evidence>
<dbReference type="PROSITE" id="PS51379">
    <property type="entry name" value="4FE4S_FER_2"/>
    <property type="match status" value="2"/>
</dbReference>
<accession>A0A395M2J4</accession>
<evidence type="ECO:0000256" key="8">
    <source>
        <dbReference type="ARBA" id="ARBA00023014"/>
    </source>
</evidence>
<keyword evidence="9" id="KW-0520">NAD</keyword>
<evidence type="ECO:0000256" key="2">
    <source>
        <dbReference type="ARBA" id="ARBA00022485"/>
    </source>
</evidence>
<evidence type="ECO:0000313" key="15">
    <source>
        <dbReference type="Proteomes" id="UP000266389"/>
    </source>
</evidence>
<keyword evidence="3" id="KW-0874">Quinone</keyword>
<keyword evidence="2" id="KW-0004">4Fe-4S</keyword>
<dbReference type="GO" id="GO:0051539">
    <property type="term" value="F:4 iron, 4 sulfur cluster binding"/>
    <property type="evidence" value="ECO:0007669"/>
    <property type="project" value="UniProtKB-KW"/>
</dbReference>
<feature type="compositionally biased region" description="Low complexity" evidence="12">
    <location>
        <begin position="254"/>
        <end position="274"/>
    </location>
</feature>
<name>A0A395M2J4_9BACT</name>
<keyword evidence="6" id="KW-1278">Translocase</keyword>
<dbReference type="GO" id="GO:0046872">
    <property type="term" value="F:metal ion binding"/>
    <property type="evidence" value="ECO:0007669"/>
    <property type="project" value="UniProtKB-KW"/>
</dbReference>
<dbReference type="InterPro" id="IPR017900">
    <property type="entry name" value="4Fe4S_Fe_S_CS"/>
</dbReference>
<dbReference type="EMBL" id="PHFL01000039">
    <property type="protein sequence ID" value="RFM24438.1"/>
    <property type="molecule type" value="Genomic_DNA"/>
</dbReference>
<dbReference type="Proteomes" id="UP000266389">
    <property type="component" value="Unassembled WGS sequence"/>
</dbReference>
<evidence type="ECO:0000256" key="9">
    <source>
        <dbReference type="ARBA" id="ARBA00023027"/>
    </source>
</evidence>
<keyword evidence="8" id="KW-0411">Iron-sulfur</keyword>
<evidence type="ECO:0000256" key="10">
    <source>
        <dbReference type="ARBA" id="ARBA00023075"/>
    </source>
</evidence>
<organism evidence="14 15">
    <name type="scientific">Candidatus Thermochlorobacter aerophilus</name>
    <dbReference type="NCBI Taxonomy" id="1868324"/>
    <lineage>
        <taxon>Bacteria</taxon>
        <taxon>Pseudomonadati</taxon>
        <taxon>Chlorobiota</taxon>
        <taxon>Chlorobiia</taxon>
        <taxon>Chlorobiales</taxon>
        <taxon>Candidatus Thermochlorobacteriaceae</taxon>
        <taxon>Candidatus Thermochlorobacter</taxon>
    </lineage>
</organism>
<comment type="caution">
    <text evidence="14">The sequence shown here is derived from an EMBL/GenBank/DDBJ whole genome shotgun (WGS) entry which is preliminary data.</text>
</comment>
<evidence type="ECO:0000256" key="6">
    <source>
        <dbReference type="ARBA" id="ARBA00022967"/>
    </source>
</evidence>
<keyword evidence="10" id="KW-0830">Ubiquinone</keyword>
<proteinExistence type="predicted"/>
<dbReference type="InterPro" id="IPR010226">
    <property type="entry name" value="NADH_quinone_OxRdtase_chainI"/>
</dbReference>
<keyword evidence="7" id="KW-0408">Iron</keyword>
<keyword evidence="5" id="KW-0677">Repeat</keyword>
<dbReference type="Gene3D" id="3.30.70.3270">
    <property type="match status" value="1"/>
</dbReference>
<evidence type="ECO:0000256" key="3">
    <source>
        <dbReference type="ARBA" id="ARBA00022719"/>
    </source>
</evidence>
<feature type="compositionally biased region" description="Basic and acidic residues" evidence="12">
    <location>
        <begin position="290"/>
        <end position="302"/>
    </location>
</feature>
<dbReference type="PANTHER" id="PTHR10849">
    <property type="entry name" value="NADH DEHYDROGENASE UBIQUINONE IRON-SULFUR PROTEIN 8, MITOCHONDRIAL"/>
    <property type="match status" value="1"/>
</dbReference>
<evidence type="ECO:0000256" key="12">
    <source>
        <dbReference type="SAM" id="MobiDB-lite"/>
    </source>
</evidence>
<feature type="domain" description="4Fe-4S ferredoxin-type" evidence="13">
    <location>
        <begin position="68"/>
        <end position="97"/>
    </location>
</feature>
<keyword evidence="1" id="KW-1003">Cell membrane</keyword>
<evidence type="ECO:0000256" key="4">
    <source>
        <dbReference type="ARBA" id="ARBA00022723"/>
    </source>
</evidence>
<keyword evidence="4" id="KW-0479">Metal-binding</keyword>
<dbReference type="GO" id="GO:0016020">
    <property type="term" value="C:membrane"/>
    <property type="evidence" value="ECO:0007669"/>
    <property type="project" value="InterPro"/>
</dbReference>
<dbReference type="AlphaFoldDB" id="A0A395M2J4"/>
<sequence length="308" mass="33220">MSSYFGTIKRGAETVLGGLKITIEHFARATKRRMPLSVQDDTYFKQPLGLVTIQYPSEAIPTPPFSRYRLHNDAADCIACDQCARACPVQCITIKSFKATPDDLEELGTTSDGSKKKLWLEQFDIDMAKCMYCGYCTYPCPTECLTMTPVYDFSEFDRSNFIYHFGVLTKAKAEEKRAKLAKYEEEEKAKKAAAPKPAVGAARTPLAAKAAAARAESAATTDTPSAPADDASKPMPKLSPMMAARMAAKKAEAGESTPAGETAAATSGTTTPADDAPKPTPKLSPMMQKKLAEAEAKRKAEGSDETNA</sequence>
<dbReference type="InterPro" id="IPR017896">
    <property type="entry name" value="4Fe4S_Fe-S-bd"/>
</dbReference>
<evidence type="ECO:0000256" key="11">
    <source>
        <dbReference type="ARBA" id="ARBA00023136"/>
    </source>
</evidence>
<dbReference type="SUPFAM" id="SSF54862">
    <property type="entry name" value="4Fe-4S ferredoxins"/>
    <property type="match status" value="1"/>
</dbReference>
<dbReference type="GO" id="GO:0016651">
    <property type="term" value="F:oxidoreductase activity, acting on NAD(P)H"/>
    <property type="evidence" value="ECO:0007669"/>
    <property type="project" value="InterPro"/>
</dbReference>
<reference evidence="14 15" key="1">
    <citation type="journal article" date="2011" name="ISME J.">
        <title>Community ecology of hot spring cyanobacterial mats: predominant populations and their functional potential.</title>
        <authorList>
            <person name="Klatt C.G."/>
            <person name="Wood J.M."/>
            <person name="Rusch D.B."/>
            <person name="Bateson M.M."/>
            <person name="Hamamura N."/>
            <person name="Heidelberg J.F."/>
            <person name="Grossman A.R."/>
            <person name="Bhaya D."/>
            <person name="Cohan F.M."/>
            <person name="Kuhl M."/>
            <person name="Bryant D.A."/>
            <person name="Ward D.M."/>
        </authorList>
    </citation>
    <scope>NUCLEOTIDE SEQUENCE [LARGE SCALE GENOMIC DNA]</scope>
    <source>
        <strain evidence="14">OS</strain>
    </source>
</reference>
<keyword evidence="11" id="KW-0472">Membrane</keyword>
<evidence type="ECO:0000256" key="1">
    <source>
        <dbReference type="ARBA" id="ARBA00022475"/>
    </source>
</evidence>
<gene>
    <name evidence="14" type="ORF">D0433_05475</name>
</gene>
<evidence type="ECO:0000313" key="14">
    <source>
        <dbReference type="EMBL" id="RFM24438.1"/>
    </source>
</evidence>
<dbReference type="PROSITE" id="PS00198">
    <property type="entry name" value="4FE4S_FER_1"/>
    <property type="match status" value="1"/>
</dbReference>
<evidence type="ECO:0000256" key="5">
    <source>
        <dbReference type="ARBA" id="ARBA00022737"/>
    </source>
</evidence>
<protein>
    <submittedName>
        <fullName evidence="14">NADH-quinone oxidoreductase subunit I</fullName>
    </submittedName>
</protein>
<dbReference type="PANTHER" id="PTHR10849:SF24">
    <property type="entry name" value="NADH-QUINONE OXIDOREDUCTASE SUBUNIT I 2"/>
    <property type="match status" value="1"/>
</dbReference>
<dbReference type="GO" id="GO:0048038">
    <property type="term" value="F:quinone binding"/>
    <property type="evidence" value="ECO:0007669"/>
    <property type="project" value="UniProtKB-KW"/>
</dbReference>
<feature type="region of interest" description="Disordered" evidence="12">
    <location>
        <begin position="186"/>
        <end position="308"/>
    </location>
</feature>
<dbReference type="Pfam" id="PF12838">
    <property type="entry name" value="Fer4_7"/>
    <property type="match status" value="1"/>
</dbReference>
<feature type="domain" description="4Fe-4S ferredoxin-type" evidence="13">
    <location>
        <begin position="121"/>
        <end position="150"/>
    </location>
</feature>